<dbReference type="AlphaFoldDB" id="A0A511W829"/>
<sequence length="114" mass="13221">MTKRVSLLIGSALVVLLMTVGLLTTQAGAEESEVNEDVELTEEQRAEMEALHHNAFDQHKVIIEKYVEYGVFTDEKGEKMKSYLDERFEKLKENDFIPKMDHKHHKKKKDDNDS</sequence>
<reference evidence="2 3" key="1">
    <citation type="submission" date="2019-07" db="EMBL/GenBank/DDBJ databases">
        <title>Whole genome shotgun sequence of Alkalibacillus haloalkaliphilus NBRC 103110.</title>
        <authorList>
            <person name="Hosoyama A."/>
            <person name="Uohara A."/>
            <person name="Ohji S."/>
            <person name="Ichikawa N."/>
        </authorList>
    </citation>
    <scope>NUCLEOTIDE SEQUENCE [LARGE SCALE GENOMIC DNA]</scope>
    <source>
        <strain evidence="2 3">NBRC 103110</strain>
    </source>
</reference>
<evidence type="ECO:0000313" key="2">
    <source>
        <dbReference type="EMBL" id="GEN46861.1"/>
    </source>
</evidence>
<dbReference type="Pfam" id="PF10925">
    <property type="entry name" value="DUF2680"/>
    <property type="match status" value="1"/>
</dbReference>
<proteinExistence type="predicted"/>
<feature type="chain" id="PRO_5022245217" description="DUF2680 domain-containing protein" evidence="1">
    <location>
        <begin position="30"/>
        <end position="114"/>
    </location>
</feature>
<evidence type="ECO:0000256" key="1">
    <source>
        <dbReference type="SAM" id="SignalP"/>
    </source>
</evidence>
<gene>
    <name evidence="2" type="ORF">AHA02nite_26370</name>
</gene>
<keyword evidence="1" id="KW-0732">Signal</keyword>
<dbReference type="Proteomes" id="UP000321440">
    <property type="component" value="Unassembled WGS sequence"/>
</dbReference>
<dbReference type="RefSeq" id="WP_170236109.1">
    <property type="nucleotide sequence ID" value="NZ_BJYA01000019.1"/>
</dbReference>
<name>A0A511W829_9BACI</name>
<accession>A0A511W829</accession>
<keyword evidence="3" id="KW-1185">Reference proteome</keyword>
<dbReference type="InterPro" id="IPR024485">
    <property type="entry name" value="DUF2680"/>
</dbReference>
<comment type="caution">
    <text evidence="2">The sequence shown here is derived from an EMBL/GenBank/DDBJ whole genome shotgun (WGS) entry which is preliminary data.</text>
</comment>
<protein>
    <recommendedName>
        <fullName evidence="4">DUF2680 domain-containing protein</fullName>
    </recommendedName>
</protein>
<organism evidence="2 3">
    <name type="scientific">Alkalibacillus haloalkaliphilus</name>
    <dbReference type="NCBI Taxonomy" id="94136"/>
    <lineage>
        <taxon>Bacteria</taxon>
        <taxon>Bacillati</taxon>
        <taxon>Bacillota</taxon>
        <taxon>Bacilli</taxon>
        <taxon>Bacillales</taxon>
        <taxon>Bacillaceae</taxon>
        <taxon>Alkalibacillus</taxon>
    </lineage>
</organism>
<feature type="signal peptide" evidence="1">
    <location>
        <begin position="1"/>
        <end position="29"/>
    </location>
</feature>
<evidence type="ECO:0000313" key="3">
    <source>
        <dbReference type="Proteomes" id="UP000321440"/>
    </source>
</evidence>
<dbReference type="EMBL" id="BJYA01000019">
    <property type="protein sequence ID" value="GEN46861.1"/>
    <property type="molecule type" value="Genomic_DNA"/>
</dbReference>
<evidence type="ECO:0008006" key="4">
    <source>
        <dbReference type="Google" id="ProtNLM"/>
    </source>
</evidence>